<feature type="domain" description="DDE-1" evidence="1">
    <location>
        <begin position="128"/>
        <end position="292"/>
    </location>
</feature>
<reference evidence="3 4" key="1">
    <citation type="submission" date="2019-03" db="EMBL/GenBank/DDBJ databases">
        <authorList>
            <person name="Gaulin E."/>
            <person name="Dumas B."/>
        </authorList>
    </citation>
    <scope>NUCLEOTIDE SEQUENCE [LARGE SCALE GENOMIC DNA]</scope>
    <source>
        <strain evidence="3">CBS 568.67</strain>
    </source>
</reference>
<dbReference type="PANTHER" id="PTHR19303:SF57">
    <property type="entry name" value="HTH CENPB-TYPE DOMAIN-CONTAINING PROTEIN"/>
    <property type="match status" value="1"/>
</dbReference>
<accession>A0A485K533</accession>
<keyword evidence="4" id="KW-1185">Reference proteome</keyword>
<dbReference type="OrthoDB" id="127176at2759"/>
<sequence>MKDVRREEHILTSMHMVTFMKTYHREWLENYMADKGDPYKRILELCQAFAHRHRFAQRVPCHSKMVQAELEGIRDDFAAKFWGKYGTYKLRDIINVDETAVYYDMPPGKIWAEIGKSAKVDKSQKHSDRVTAVLSCRANGSKLPILFIVHGTPGGTIDMQELGTYPAGHYYDVQESGWMDGHVWKTYLNMLPPYIRGPSVIVADNFDAHVSQESADAIAEDLFSTLEPLPANCTSTCQPLDVGVMGPFKKILRTLWLEETPVKTAAEKRLAMIKRSIKAWKQITPDAIRRSFEKALPRPEEYVV</sequence>
<evidence type="ECO:0000313" key="3">
    <source>
        <dbReference type="EMBL" id="VFT77443.1"/>
    </source>
</evidence>
<evidence type="ECO:0000259" key="1">
    <source>
        <dbReference type="Pfam" id="PF03184"/>
    </source>
</evidence>
<protein>
    <submittedName>
        <fullName evidence="3">Aste57867_217 protein</fullName>
    </submittedName>
</protein>
<dbReference type="InterPro" id="IPR050863">
    <property type="entry name" value="CenT-Element_Derived"/>
</dbReference>
<reference evidence="2" key="2">
    <citation type="submission" date="2019-06" db="EMBL/GenBank/DDBJ databases">
        <title>Genomics analysis of Aphanomyces spp. identifies a new class of oomycete effector associated with host adaptation.</title>
        <authorList>
            <person name="Gaulin E."/>
        </authorList>
    </citation>
    <scope>NUCLEOTIDE SEQUENCE</scope>
    <source>
        <strain evidence="2">CBS 578.67</strain>
    </source>
</reference>
<dbReference type="PANTHER" id="PTHR19303">
    <property type="entry name" value="TRANSPOSON"/>
    <property type="match status" value="1"/>
</dbReference>
<gene>
    <name evidence="3" type="primary">Aste57867_217</name>
    <name evidence="2" type="ORF">As57867_000217</name>
    <name evidence="3" type="ORF">ASTE57867_217</name>
</gene>
<proteinExistence type="predicted"/>
<evidence type="ECO:0000313" key="2">
    <source>
        <dbReference type="EMBL" id="KAF0720577.1"/>
    </source>
</evidence>
<dbReference type="AlphaFoldDB" id="A0A485K533"/>
<dbReference type="Pfam" id="PF03184">
    <property type="entry name" value="DDE_1"/>
    <property type="match status" value="1"/>
</dbReference>
<dbReference type="EMBL" id="CAADRA010000009">
    <property type="protein sequence ID" value="VFT77443.1"/>
    <property type="molecule type" value="Genomic_DNA"/>
</dbReference>
<dbReference type="Gene3D" id="3.30.420.10">
    <property type="entry name" value="Ribonuclease H-like superfamily/Ribonuclease H"/>
    <property type="match status" value="1"/>
</dbReference>
<name>A0A485K533_9STRA</name>
<dbReference type="Proteomes" id="UP000332933">
    <property type="component" value="Unassembled WGS sequence"/>
</dbReference>
<dbReference type="GO" id="GO:0005634">
    <property type="term" value="C:nucleus"/>
    <property type="evidence" value="ECO:0007669"/>
    <property type="project" value="TreeGrafter"/>
</dbReference>
<dbReference type="GO" id="GO:0003677">
    <property type="term" value="F:DNA binding"/>
    <property type="evidence" value="ECO:0007669"/>
    <property type="project" value="TreeGrafter"/>
</dbReference>
<dbReference type="InterPro" id="IPR004875">
    <property type="entry name" value="DDE_SF_endonuclease_dom"/>
</dbReference>
<dbReference type="InterPro" id="IPR036397">
    <property type="entry name" value="RNaseH_sf"/>
</dbReference>
<organism evidence="3 4">
    <name type="scientific">Aphanomyces stellatus</name>
    <dbReference type="NCBI Taxonomy" id="120398"/>
    <lineage>
        <taxon>Eukaryota</taxon>
        <taxon>Sar</taxon>
        <taxon>Stramenopiles</taxon>
        <taxon>Oomycota</taxon>
        <taxon>Saprolegniomycetes</taxon>
        <taxon>Saprolegniales</taxon>
        <taxon>Verrucalvaceae</taxon>
        <taxon>Aphanomyces</taxon>
    </lineage>
</organism>
<dbReference type="EMBL" id="VJMH01000009">
    <property type="protein sequence ID" value="KAF0720577.1"/>
    <property type="molecule type" value="Genomic_DNA"/>
</dbReference>
<evidence type="ECO:0000313" key="4">
    <source>
        <dbReference type="Proteomes" id="UP000332933"/>
    </source>
</evidence>